<dbReference type="Proteomes" id="UP000434044">
    <property type="component" value="Unassembled WGS sequence"/>
</dbReference>
<dbReference type="OrthoDB" id="5522207at2"/>
<protein>
    <recommendedName>
        <fullName evidence="3">Type I restriction endonuclease subunit M</fullName>
    </recommendedName>
</protein>
<sequence>MNPNPKLKQPLPLGRIVATPGALRLLAEHNCSFLPFLQRHAFGDWGDLEHEDKLLNDHAVRTGERVLSSYRVTDLDRIWIITEHDRSLTTMLLPEEY</sequence>
<accession>A0A6N8EGE5</accession>
<gene>
    <name evidence="1" type="ORF">GJ668_16240</name>
</gene>
<evidence type="ECO:0000313" key="1">
    <source>
        <dbReference type="EMBL" id="MTW22620.1"/>
    </source>
</evidence>
<dbReference type="RefSeq" id="WP_155451181.1">
    <property type="nucleotide sequence ID" value="NZ_WNKT01000046.1"/>
</dbReference>
<evidence type="ECO:0008006" key="3">
    <source>
        <dbReference type="Google" id="ProtNLM"/>
    </source>
</evidence>
<comment type="caution">
    <text evidence="1">The sequence shown here is derived from an EMBL/GenBank/DDBJ whole genome shotgun (WGS) entry which is preliminary data.</text>
</comment>
<keyword evidence="2" id="KW-1185">Reference proteome</keyword>
<organism evidence="1 2">
    <name type="scientific">Allochromatium palmeri</name>
    <dbReference type="NCBI Taxonomy" id="231048"/>
    <lineage>
        <taxon>Bacteria</taxon>
        <taxon>Pseudomonadati</taxon>
        <taxon>Pseudomonadota</taxon>
        <taxon>Gammaproteobacteria</taxon>
        <taxon>Chromatiales</taxon>
        <taxon>Chromatiaceae</taxon>
        <taxon>Allochromatium</taxon>
    </lineage>
</organism>
<reference evidence="1 2" key="1">
    <citation type="submission" date="2019-11" db="EMBL/GenBank/DDBJ databases">
        <title>Whole-genome sequence of the anaerobic purple sulfur bacterium Allochromatium palmeri DSM 15591.</title>
        <authorList>
            <person name="Kyndt J.A."/>
            <person name="Meyer T.E."/>
        </authorList>
    </citation>
    <scope>NUCLEOTIDE SEQUENCE [LARGE SCALE GENOMIC DNA]</scope>
    <source>
        <strain evidence="1 2">DSM 15591</strain>
    </source>
</reference>
<dbReference type="EMBL" id="WNKT01000046">
    <property type="protein sequence ID" value="MTW22620.1"/>
    <property type="molecule type" value="Genomic_DNA"/>
</dbReference>
<dbReference type="AlphaFoldDB" id="A0A6N8EGE5"/>
<evidence type="ECO:0000313" key="2">
    <source>
        <dbReference type="Proteomes" id="UP000434044"/>
    </source>
</evidence>
<name>A0A6N8EGE5_9GAMM</name>
<proteinExistence type="predicted"/>